<dbReference type="VEuPathDB" id="TriTrypDB:BSAL_03745"/>
<dbReference type="Proteomes" id="UP000051952">
    <property type="component" value="Unassembled WGS sequence"/>
</dbReference>
<dbReference type="EMBL" id="CYKH01000204">
    <property type="protein sequence ID" value="CUE86014.1"/>
    <property type="molecule type" value="Genomic_DNA"/>
</dbReference>
<dbReference type="AlphaFoldDB" id="A0A0S4IRP2"/>
<protein>
    <submittedName>
        <fullName evidence="1">Uncharacterized protein</fullName>
    </submittedName>
</protein>
<evidence type="ECO:0000313" key="1">
    <source>
        <dbReference type="EMBL" id="CUE86014.1"/>
    </source>
</evidence>
<gene>
    <name evidence="1" type="ORF">BSAL_03745</name>
</gene>
<evidence type="ECO:0000313" key="2">
    <source>
        <dbReference type="Proteomes" id="UP000051952"/>
    </source>
</evidence>
<sequence length="328" mass="37176">MFKLFSLHFLMSRTMRVSLTLNGATFTATWADMSTPLPLLIPRATLIGGVAYGATYEVECIFFTALDEVDVASALECLGVQACFPGSVSKGRHYLGPVGKTSESALFVTETALTTENVTVILAQQYFTERCHSAPTVAEVLLADHILTIIANDECLGSVCVTAVQNRVIVFPFYDLAMQHHGTTCPFTKFIKRFDVILGYWKVFRYPPDDRRQFPTFSFDLDGVRMTTIELFESKEYFANDLAREHLHHRAQVEIRLELERLRVEGIPYEDVIQHLGESRSYKTLREVQCTRLLRSYAARRDYGVVHHPNHSLMVVQGVSTDDRFAIF</sequence>
<organism evidence="1 2">
    <name type="scientific">Bodo saltans</name>
    <name type="common">Flagellated protozoan</name>
    <dbReference type="NCBI Taxonomy" id="75058"/>
    <lineage>
        <taxon>Eukaryota</taxon>
        <taxon>Discoba</taxon>
        <taxon>Euglenozoa</taxon>
        <taxon>Kinetoplastea</taxon>
        <taxon>Metakinetoplastina</taxon>
        <taxon>Eubodonida</taxon>
        <taxon>Bodonidae</taxon>
        <taxon>Bodo</taxon>
    </lineage>
</organism>
<keyword evidence="2" id="KW-1185">Reference proteome</keyword>
<reference evidence="2" key="1">
    <citation type="submission" date="2015-09" db="EMBL/GenBank/DDBJ databases">
        <authorList>
            <consortium name="Pathogen Informatics"/>
        </authorList>
    </citation>
    <scope>NUCLEOTIDE SEQUENCE [LARGE SCALE GENOMIC DNA]</scope>
    <source>
        <strain evidence="2">Lake Konstanz</strain>
    </source>
</reference>
<name>A0A0S4IRP2_BODSA</name>
<proteinExistence type="predicted"/>
<dbReference type="OrthoDB" id="257299at2759"/>
<accession>A0A0S4IRP2</accession>